<dbReference type="EMBL" id="JAJODE010000030">
    <property type="protein sequence ID" value="MCD4839422.1"/>
    <property type="molecule type" value="Genomic_DNA"/>
</dbReference>
<keyword evidence="3" id="KW-1185">Reference proteome</keyword>
<reference evidence="2 3" key="1">
    <citation type="journal article" date="2023" name="Antonie Van Leeuwenhoek">
        <title>Unveiling the genomic potential of a novel thermostable glycoside hydrolases producing Neobacillus sedimentimangrovi UE25.</title>
        <authorList>
            <person name="Ejaz U."/>
            <person name="Saleem F."/>
            <person name="Rashid R."/>
            <person name="Hasan K.A."/>
            <person name="Syed M.N."/>
            <person name="Sohail M."/>
        </authorList>
    </citation>
    <scope>NUCLEOTIDE SEQUENCE [LARGE SCALE GENOMIC DNA]</scope>
    <source>
        <strain evidence="2 3">UE25</strain>
    </source>
</reference>
<dbReference type="Proteomes" id="UP001162836">
    <property type="component" value="Unassembled WGS sequence"/>
</dbReference>
<name>A0ABS8QJN4_9BACI</name>
<accession>A0ABS8QJN4</accession>
<comment type="caution">
    <text evidence="2">The sequence shown here is derived from an EMBL/GenBank/DDBJ whole genome shotgun (WGS) entry which is preliminary data.</text>
</comment>
<feature type="signal peptide" evidence="1">
    <location>
        <begin position="1"/>
        <end position="27"/>
    </location>
</feature>
<evidence type="ECO:0000313" key="3">
    <source>
        <dbReference type="Proteomes" id="UP001162836"/>
    </source>
</evidence>
<sequence>MKKIKNLFFLLFAFVVAFNLLNLNAFASSKDNTELPYTTLSDKDSKKIINRAKSLELFKKAKKIVKSEGYELNGKRIAVHLNEADTNVAYFYLEERNKKNKNKDELNPFIAIADGGESFIQLAKYEKNGILHSKLYKNNTLFNETYINKDGLFQKGSYIFIEEYTYDLTEMNNKILEEDNDVNKDNMVTASFSWSTFWSCIKKQGKDSAPLRTMVMSACYYVCLTGPPSCITCTAINAGLTLGQAGYCVKKAW</sequence>
<gene>
    <name evidence="2" type="ORF">LRS37_11125</name>
</gene>
<proteinExistence type="predicted"/>
<keyword evidence="1" id="KW-0732">Signal</keyword>
<dbReference type="RefSeq" id="WP_231314959.1">
    <property type="nucleotide sequence ID" value="NZ_JAJODE010000030.1"/>
</dbReference>
<organism evidence="2 3">
    <name type="scientific">Neobacillus sedimentimangrovi</name>
    <dbReference type="NCBI Taxonomy" id="2699460"/>
    <lineage>
        <taxon>Bacteria</taxon>
        <taxon>Bacillati</taxon>
        <taxon>Bacillota</taxon>
        <taxon>Bacilli</taxon>
        <taxon>Bacillales</taxon>
        <taxon>Bacillaceae</taxon>
        <taxon>Neobacillus</taxon>
    </lineage>
</organism>
<protein>
    <submittedName>
        <fullName evidence="2">Uncharacterized protein</fullName>
    </submittedName>
</protein>
<evidence type="ECO:0000256" key="1">
    <source>
        <dbReference type="SAM" id="SignalP"/>
    </source>
</evidence>
<evidence type="ECO:0000313" key="2">
    <source>
        <dbReference type="EMBL" id="MCD4839422.1"/>
    </source>
</evidence>
<feature type="chain" id="PRO_5047370524" evidence="1">
    <location>
        <begin position="28"/>
        <end position="253"/>
    </location>
</feature>